<feature type="transmembrane region" description="Helical" evidence="6">
    <location>
        <begin position="321"/>
        <end position="342"/>
    </location>
</feature>
<dbReference type="GO" id="GO:0005886">
    <property type="term" value="C:plasma membrane"/>
    <property type="evidence" value="ECO:0007669"/>
    <property type="project" value="UniProtKB-SubCell"/>
</dbReference>
<evidence type="ECO:0000256" key="2">
    <source>
        <dbReference type="ARBA" id="ARBA00022475"/>
    </source>
</evidence>
<dbReference type="InterPro" id="IPR018392">
    <property type="entry name" value="LysM"/>
</dbReference>
<dbReference type="Gene3D" id="3.10.350.10">
    <property type="entry name" value="LysM domain"/>
    <property type="match status" value="1"/>
</dbReference>
<dbReference type="InterPro" id="IPR036779">
    <property type="entry name" value="LysM_dom_sf"/>
</dbReference>
<dbReference type="Proteomes" id="UP000177026">
    <property type="component" value="Unassembled WGS sequence"/>
</dbReference>
<dbReference type="NCBIfam" id="TIGR03804">
    <property type="entry name" value="para_beta_helix"/>
    <property type="match status" value="2"/>
</dbReference>
<sequence length="961" mass="110183">MNSDFNFYLYRYLDLYPFLIPLGFIGVWRWSVWLMKKTVGFFYKSRKTGYKAPVSVITPVYNEDPKTFAAALESWKRNKPEEIIAVIDYTDLACIELFKKFAKKTPRAHLIITKTPGKREALGDGIKAAKSEIVALIDSDTIWFDDTLENALGPFSDKKIGGVATRQSVEKPKTIAQKLFSIRLEQRYWDDIPFLATAEDILICLSGRTAFYRRSALLPILNEMVNEKFMGRKVISGEDKRLTYLVEAAGWKTTYQSTAKVSTTGVKDISTFIKQQVRWTRNSWRNDLRALSQKWVYRHPVFALYLIDRAVQPFTLLISPIYFVIALILRLWIPVIVILVWWHISRLLKMYPYLKKYPLDIWMLPIFIIFSFVSAYIRIYALFSINIQGWITRWDKSRLQQFRFLELARGHAMTLFMFGLVALGVFYNKNNNYLIPHDRQNKLIASTLQRRSELVANKNTSVLGASAFDAESQLVKSYEFGQADSIAGVAQKFGIQFDNLLFANVSKITNWYRIKPGTIFTIPPQGVNIAPNYRFNYRRIYDDYLQVWYDPLANAIVVSGRGYQVGLSDIYNAVGKEYLEEVEPKVWQLRAHIFLRSGTTLKLNKDEVAWLRMASDKDGFVTLRGFNADVLMEGVKITSWDESKKDYDKNIQDGRSYILVKDNARMDVKNSEIAYLGYARPKDLPYSPYGISWRMSNGKLGQAILTGDVINSKFHHNYFGAYTFGATGMVWRDSEFYSNVRYGLDPHDDSNGFIVENNKFYNNGSHGLIFSKRCINNTVRNNVSYNNQGHGIMLHELSNNNIVENNEIYGNTDGVTLDNSSKNTIRNNKIYNNKRGVLADKKSLDNAVVKNDISQNSQYGIYLYGQADENIIRDNVLVSNAVGMYIKTSRNEVSNNQLDKNKVGLYFLGKAGNNSIDSNKITYSGTYGIYAKIFSGFSNFLGENNLLDKNNKNDVAAYALE</sequence>
<dbReference type="EMBL" id="MFZI01000005">
    <property type="protein sequence ID" value="OGK22162.1"/>
    <property type="molecule type" value="Genomic_DNA"/>
</dbReference>
<dbReference type="InterPro" id="IPR006633">
    <property type="entry name" value="Carb-bd_sugar_hydrolysis-dom"/>
</dbReference>
<dbReference type="SMART" id="SM00710">
    <property type="entry name" value="PbH1"/>
    <property type="match status" value="7"/>
</dbReference>
<organism evidence="8 9">
    <name type="scientific">Candidatus Roizmanbacteria bacterium RIFCSPHIGHO2_01_FULL_39_8</name>
    <dbReference type="NCBI Taxonomy" id="1802033"/>
    <lineage>
        <taxon>Bacteria</taxon>
        <taxon>Candidatus Roizmaniibacteriota</taxon>
    </lineage>
</organism>
<dbReference type="PANTHER" id="PTHR22913">
    <property type="entry name" value="HYALURONAN SYNTHASE"/>
    <property type="match status" value="1"/>
</dbReference>
<dbReference type="Gene3D" id="2.160.20.10">
    <property type="entry name" value="Single-stranded right-handed beta-helix, Pectin lyase-like"/>
    <property type="match status" value="1"/>
</dbReference>
<dbReference type="Pfam" id="PF13641">
    <property type="entry name" value="Glyco_tranf_2_3"/>
    <property type="match status" value="1"/>
</dbReference>
<dbReference type="GO" id="GO:0085029">
    <property type="term" value="P:extracellular matrix assembly"/>
    <property type="evidence" value="ECO:0007669"/>
    <property type="project" value="TreeGrafter"/>
</dbReference>
<proteinExistence type="predicted"/>
<dbReference type="InterPro" id="IPR029044">
    <property type="entry name" value="Nucleotide-diphossugar_trans"/>
</dbReference>
<gene>
    <name evidence="8" type="ORF">A2866_06825</name>
</gene>
<comment type="subcellular location">
    <subcellularLocation>
        <location evidence="1">Cell membrane</location>
    </subcellularLocation>
</comment>
<keyword evidence="6" id="KW-0812">Transmembrane</keyword>
<keyword evidence="2" id="KW-1003">Cell membrane</keyword>
<dbReference type="Gene3D" id="3.90.550.10">
    <property type="entry name" value="Spore Coat Polysaccharide Biosynthesis Protein SpsA, Chain A"/>
    <property type="match status" value="1"/>
</dbReference>
<dbReference type="InterPro" id="IPR011050">
    <property type="entry name" value="Pectin_lyase_fold/virulence"/>
</dbReference>
<dbReference type="Pfam" id="PF05048">
    <property type="entry name" value="NosD"/>
    <property type="match status" value="1"/>
</dbReference>
<keyword evidence="5 6" id="KW-0472">Membrane</keyword>
<feature type="transmembrane region" description="Helical" evidence="6">
    <location>
        <begin position="362"/>
        <end position="383"/>
    </location>
</feature>
<evidence type="ECO:0000313" key="9">
    <source>
        <dbReference type="Proteomes" id="UP000177026"/>
    </source>
</evidence>
<evidence type="ECO:0000256" key="4">
    <source>
        <dbReference type="ARBA" id="ARBA00022679"/>
    </source>
</evidence>
<accession>A0A1F7GUG1</accession>
<dbReference type="SUPFAM" id="SSF51126">
    <property type="entry name" value="Pectin lyase-like"/>
    <property type="match status" value="2"/>
</dbReference>
<comment type="caution">
    <text evidence="8">The sequence shown here is derived from an EMBL/GenBank/DDBJ whole genome shotgun (WGS) entry which is preliminary data.</text>
</comment>
<dbReference type="InterPro" id="IPR012334">
    <property type="entry name" value="Pectin_lyas_fold"/>
</dbReference>
<dbReference type="PROSITE" id="PS51782">
    <property type="entry name" value="LYSM"/>
    <property type="match status" value="1"/>
</dbReference>
<evidence type="ECO:0000256" key="5">
    <source>
        <dbReference type="ARBA" id="ARBA00023136"/>
    </source>
</evidence>
<dbReference type="GO" id="GO:0030213">
    <property type="term" value="P:hyaluronan biosynthetic process"/>
    <property type="evidence" value="ECO:0007669"/>
    <property type="project" value="TreeGrafter"/>
</dbReference>
<keyword evidence="6" id="KW-1133">Transmembrane helix</keyword>
<dbReference type="InterPro" id="IPR007742">
    <property type="entry name" value="NosD_dom"/>
</dbReference>
<keyword evidence="3" id="KW-0328">Glycosyltransferase</keyword>
<evidence type="ECO:0000313" key="8">
    <source>
        <dbReference type="EMBL" id="OGK22162.1"/>
    </source>
</evidence>
<reference evidence="8 9" key="1">
    <citation type="journal article" date="2016" name="Nat. Commun.">
        <title>Thousands of microbial genomes shed light on interconnected biogeochemical processes in an aquifer system.</title>
        <authorList>
            <person name="Anantharaman K."/>
            <person name="Brown C.T."/>
            <person name="Hug L.A."/>
            <person name="Sharon I."/>
            <person name="Castelle C.J."/>
            <person name="Probst A.J."/>
            <person name="Thomas B.C."/>
            <person name="Singh A."/>
            <person name="Wilkins M.J."/>
            <person name="Karaoz U."/>
            <person name="Brodie E.L."/>
            <person name="Williams K.H."/>
            <person name="Hubbard S.S."/>
            <person name="Banfield J.F."/>
        </authorList>
    </citation>
    <scope>NUCLEOTIDE SEQUENCE [LARGE SCALE GENOMIC DNA]</scope>
</reference>
<evidence type="ECO:0000256" key="6">
    <source>
        <dbReference type="SAM" id="Phobius"/>
    </source>
</evidence>
<protein>
    <recommendedName>
        <fullName evidence="7">LysM domain-containing protein</fullName>
    </recommendedName>
</protein>
<evidence type="ECO:0000256" key="1">
    <source>
        <dbReference type="ARBA" id="ARBA00004236"/>
    </source>
</evidence>
<dbReference type="SMART" id="SM00722">
    <property type="entry name" value="CASH"/>
    <property type="match status" value="1"/>
</dbReference>
<feature type="transmembrane region" description="Helical" evidence="6">
    <location>
        <begin position="404"/>
        <end position="427"/>
    </location>
</feature>
<name>A0A1F7GUG1_9BACT</name>
<dbReference type="InterPro" id="IPR022441">
    <property type="entry name" value="Para_beta_helix_rpt-2"/>
</dbReference>
<keyword evidence="4" id="KW-0808">Transferase</keyword>
<dbReference type="AlphaFoldDB" id="A0A1F7GUG1"/>
<dbReference type="InterPro" id="IPR006626">
    <property type="entry name" value="PbH1"/>
</dbReference>
<dbReference type="PANTHER" id="PTHR22913:SF12">
    <property type="entry name" value="MANNURONAN SYNTHASE"/>
    <property type="match status" value="1"/>
</dbReference>
<feature type="transmembrane region" description="Helical" evidence="6">
    <location>
        <begin position="15"/>
        <end position="35"/>
    </location>
</feature>
<dbReference type="SUPFAM" id="SSF53448">
    <property type="entry name" value="Nucleotide-diphospho-sugar transferases"/>
    <property type="match status" value="1"/>
</dbReference>
<evidence type="ECO:0000259" key="7">
    <source>
        <dbReference type="PROSITE" id="PS51782"/>
    </source>
</evidence>
<dbReference type="GO" id="GO:0050501">
    <property type="term" value="F:hyaluronan synthase activity"/>
    <property type="evidence" value="ECO:0007669"/>
    <property type="project" value="TreeGrafter"/>
</dbReference>
<feature type="domain" description="LysM" evidence="7">
    <location>
        <begin position="476"/>
        <end position="522"/>
    </location>
</feature>
<evidence type="ECO:0000256" key="3">
    <source>
        <dbReference type="ARBA" id="ARBA00022676"/>
    </source>
</evidence>